<evidence type="ECO:0000256" key="2">
    <source>
        <dbReference type="ARBA" id="ARBA00022692"/>
    </source>
</evidence>
<dbReference type="GO" id="GO:0005549">
    <property type="term" value="F:odorant binding"/>
    <property type="evidence" value="ECO:0007669"/>
    <property type="project" value="TreeGrafter"/>
</dbReference>
<dbReference type="GO" id="GO:0016020">
    <property type="term" value="C:membrane"/>
    <property type="evidence" value="ECO:0007669"/>
    <property type="project" value="UniProtKB-SubCell"/>
</dbReference>
<dbReference type="Proteomes" id="UP000504632">
    <property type="component" value="Chromosome 7"/>
</dbReference>
<proteinExistence type="predicted"/>
<organism evidence="7 8">
    <name type="scientific">Chanos chanos</name>
    <name type="common">Milkfish</name>
    <name type="synonym">Mugil chanos</name>
    <dbReference type="NCBI Taxonomy" id="29144"/>
    <lineage>
        <taxon>Eukaryota</taxon>
        <taxon>Metazoa</taxon>
        <taxon>Chordata</taxon>
        <taxon>Craniata</taxon>
        <taxon>Vertebrata</taxon>
        <taxon>Euteleostomi</taxon>
        <taxon>Actinopterygii</taxon>
        <taxon>Neopterygii</taxon>
        <taxon>Teleostei</taxon>
        <taxon>Ostariophysi</taxon>
        <taxon>Gonorynchiformes</taxon>
        <taxon>Chanidae</taxon>
        <taxon>Chanos</taxon>
    </lineage>
</organism>
<evidence type="ECO:0000313" key="7">
    <source>
        <dbReference type="Proteomes" id="UP000504632"/>
    </source>
</evidence>
<dbReference type="InterPro" id="IPR052921">
    <property type="entry name" value="GPCR1_Superfamily_Member"/>
</dbReference>
<dbReference type="CDD" id="cd00637">
    <property type="entry name" value="7tm_classA_rhodopsin-like"/>
    <property type="match status" value="1"/>
</dbReference>
<evidence type="ECO:0000256" key="4">
    <source>
        <dbReference type="ARBA" id="ARBA00023136"/>
    </source>
</evidence>
<dbReference type="RefSeq" id="XP_030634942.1">
    <property type="nucleotide sequence ID" value="XM_030779082.1"/>
</dbReference>
<evidence type="ECO:0000256" key="1">
    <source>
        <dbReference type="ARBA" id="ARBA00004370"/>
    </source>
</evidence>
<feature type="transmembrane region" description="Helical" evidence="5">
    <location>
        <begin position="228"/>
        <end position="251"/>
    </location>
</feature>
<dbReference type="Gene3D" id="1.20.1070.10">
    <property type="entry name" value="Rhodopsin 7-helix transmembrane proteins"/>
    <property type="match status" value="1"/>
</dbReference>
<dbReference type="SUPFAM" id="SSF81321">
    <property type="entry name" value="Family A G protein-coupled receptor-like"/>
    <property type="match status" value="1"/>
</dbReference>
<keyword evidence="3 5" id="KW-1133">Transmembrane helix</keyword>
<dbReference type="PANTHER" id="PTHR26451:SF998">
    <property type="entry name" value="ODORANT RECEPTOR-RELATED"/>
    <property type="match status" value="1"/>
</dbReference>
<feature type="transmembrane region" description="Helical" evidence="5">
    <location>
        <begin position="79"/>
        <end position="96"/>
    </location>
</feature>
<keyword evidence="7" id="KW-1185">Reference proteome</keyword>
<dbReference type="InParanoid" id="A0A6J2VSB0"/>
<dbReference type="PROSITE" id="PS50262">
    <property type="entry name" value="G_PROTEIN_RECEP_F1_2"/>
    <property type="match status" value="1"/>
</dbReference>
<dbReference type="FunFam" id="1.20.1070.10:FF:000096">
    <property type="entry name" value="Odorant receptor 131-2"/>
    <property type="match status" value="1"/>
</dbReference>
<evidence type="ECO:0000259" key="6">
    <source>
        <dbReference type="PROSITE" id="PS50262"/>
    </source>
</evidence>
<dbReference type="GeneID" id="115816114"/>
<name>A0A6J2VSB0_CHACN</name>
<dbReference type="GO" id="GO:0004984">
    <property type="term" value="F:olfactory receptor activity"/>
    <property type="evidence" value="ECO:0007669"/>
    <property type="project" value="TreeGrafter"/>
</dbReference>
<comment type="subcellular location">
    <subcellularLocation>
        <location evidence="1">Membrane</location>
    </subcellularLocation>
</comment>
<reference evidence="8" key="1">
    <citation type="submission" date="2025-08" db="UniProtKB">
        <authorList>
            <consortium name="RefSeq"/>
        </authorList>
    </citation>
    <scope>IDENTIFICATION</scope>
</reference>
<feature type="transmembrane region" description="Helical" evidence="5">
    <location>
        <begin position="186"/>
        <end position="207"/>
    </location>
</feature>
<dbReference type="Pfam" id="PF00001">
    <property type="entry name" value="7tm_1"/>
    <property type="match status" value="1"/>
</dbReference>
<gene>
    <name evidence="8" type="primary">LOC115816114</name>
</gene>
<feature type="transmembrane region" description="Helical" evidence="5">
    <location>
        <begin position="20"/>
        <end position="39"/>
    </location>
</feature>
<evidence type="ECO:0000256" key="3">
    <source>
        <dbReference type="ARBA" id="ARBA00022989"/>
    </source>
</evidence>
<accession>A0A6J2VSB0</accession>
<dbReference type="GO" id="GO:0004930">
    <property type="term" value="F:G protein-coupled receptor activity"/>
    <property type="evidence" value="ECO:0007669"/>
    <property type="project" value="InterPro"/>
</dbReference>
<keyword evidence="4 5" id="KW-0472">Membrane</keyword>
<dbReference type="PANTHER" id="PTHR26451">
    <property type="entry name" value="G_PROTEIN_RECEP_F1_2 DOMAIN-CONTAINING PROTEIN"/>
    <property type="match status" value="1"/>
</dbReference>
<evidence type="ECO:0000256" key="5">
    <source>
        <dbReference type="SAM" id="Phobius"/>
    </source>
</evidence>
<feature type="transmembrane region" description="Helical" evidence="5">
    <location>
        <begin position="257"/>
        <end position="280"/>
    </location>
</feature>
<keyword evidence="2 5" id="KW-0812">Transmembrane</keyword>
<dbReference type="InterPro" id="IPR017452">
    <property type="entry name" value="GPCR_Rhodpsn_7TM"/>
</dbReference>
<dbReference type="OrthoDB" id="6359945at2759"/>
<dbReference type="AlphaFoldDB" id="A0A6J2VSB0"/>
<evidence type="ECO:0000313" key="8">
    <source>
        <dbReference type="RefSeq" id="XP_030634942.1"/>
    </source>
</evidence>
<dbReference type="InterPro" id="IPR000276">
    <property type="entry name" value="GPCR_Rhodpsn"/>
</dbReference>
<feature type="domain" description="G-protein coupled receptors family 1 profile" evidence="6">
    <location>
        <begin position="30"/>
        <end position="278"/>
    </location>
</feature>
<feature type="transmembrane region" description="Helical" evidence="5">
    <location>
        <begin position="130"/>
        <end position="154"/>
    </location>
</feature>
<sequence length="300" mass="34361">MNESIRLDQFYDAFIKNFTSVALGIIINYINGTLVFTFLNHVDFYSDPRYILYIHLVINDMLMLSLAVGTQVAGYISPYFKVSVCCMLLLLISTTTKNTPLNLAGMAIERYIAICKPLHHPQICTVRRTYILIGFIWGISLVPALSDIFIVMIAKPLNIFSRTILCHMSSIYNTMQHTMQATVVQVMYLSFVWVTLIFTYFKVLFVAKGATTDQVSARKARNTILLHAVQLLLCMLSYFTPFINAILLPLFPNSRTNILFVFFLLLNILPRLLSPLIYGIRDKKIFKHIKVYLICRLQCA</sequence>
<protein>
    <submittedName>
        <fullName evidence="8">Odorant receptor 131-2-like</fullName>
    </submittedName>
</protein>